<keyword evidence="4 9" id="KW-0813">Transport</keyword>
<evidence type="ECO:0000313" key="10">
    <source>
        <dbReference type="EMBL" id="QOY46111.1"/>
    </source>
</evidence>
<evidence type="ECO:0000256" key="1">
    <source>
        <dbReference type="ARBA" id="ARBA00004370"/>
    </source>
</evidence>
<dbReference type="GO" id="GO:0030964">
    <property type="term" value="C:NADH dehydrogenase complex"/>
    <property type="evidence" value="ECO:0007669"/>
    <property type="project" value="TreeGrafter"/>
</dbReference>
<keyword evidence="6 9" id="KW-1133">Transmembrane helix</keyword>
<keyword evidence="9" id="KW-1278">Translocase</keyword>
<evidence type="ECO:0000256" key="2">
    <source>
        <dbReference type="ARBA" id="ARBA00008472"/>
    </source>
</evidence>
<evidence type="ECO:0000256" key="4">
    <source>
        <dbReference type="ARBA" id="ARBA00022448"/>
    </source>
</evidence>
<protein>
    <recommendedName>
        <fullName evidence="3 9">NADH-ubiquinone oxidoreductase chain 3</fullName>
        <ecNumber evidence="9">7.1.1.2</ecNumber>
    </recommendedName>
</protein>
<organism evidence="10">
    <name type="scientific">Sinergasilus undulatus</name>
    <dbReference type="NCBI Taxonomy" id="232572"/>
    <lineage>
        <taxon>Eukaryota</taxon>
        <taxon>Metazoa</taxon>
        <taxon>Ecdysozoa</taxon>
        <taxon>Arthropoda</taxon>
        <taxon>Crustacea</taxon>
        <taxon>Multicrustacea</taxon>
        <taxon>Hexanauplia</taxon>
        <taxon>Copepoda</taxon>
        <taxon>Poecilostomatoida</taxon>
        <taxon>Ergasilidae</taxon>
        <taxon>Sinergasilus</taxon>
    </lineage>
</organism>
<keyword evidence="9" id="KW-0830">Ubiquinone</keyword>
<feature type="transmembrane region" description="Helical" evidence="9">
    <location>
        <begin position="6"/>
        <end position="25"/>
    </location>
</feature>
<evidence type="ECO:0000256" key="7">
    <source>
        <dbReference type="ARBA" id="ARBA00023136"/>
    </source>
</evidence>
<gene>
    <name evidence="10" type="primary">nad3</name>
</gene>
<feature type="transmembrane region" description="Helical" evidence="9">
    <location>
        <begin position="85"/>
        <end position="106"/>
    </location>
</feature>
<keyword evidence="9" id="KW-0679">Respiratory chain</keyword>
<dbReference type="PANTHER" id="PTHR11058:SF9">
    <property type="entry name" value="NADH-UBIQUINONE OXIDOREDUCTASE CHAIN 3"/>
    <property type="match status" value="1"/>
</dbReference>
<dbReference type="EMBL" id="MW080644">
    <property type="protein sequence ID" value="QOY46111.1"/>
    <property type="molecule type" value="Genomic_DNA"/>
</dbReference>
<geneLocation type="mitochondrion" evidence="10"/>
<comment type="similarity">
    <text evidence="2 9">Belongs to the complex I subunit 3 family.</text>
</comment>
<comment type="function">
    <text evidence="9">Core subunit of the mitochondrial membrane respiratory chain NADH dehydrogenase (Complex I) which catalyzes electron transfer from NADH through the respiratory chain, using ubiquinone as an electron acceptor. Essential for the catalytic activity of complex I.</text>
</comment>
<accession>A0A873A5H1</accession>
<dbReference type="InterPro" id="IPR038430">
    <property type="entry name" value="NDAH_ubi_oxred_su3_sf"/>
</dbReference>
<dbReference type="GO" id="GO:0031966">
    <property type="term" value="C:mitochondrial membrane"/>
    <property type="evidence" value="ECO:0007669"/>
    <property type="project" value="UniProtKB-SubCell"/>
</dbReference>
<evidence type="ECO:0000256" key="8">
    <source>
        <dbReference type="ARBA" id="ARBA00049551"/>
    </source>
</evidence>
<dbReference type="AlphaFoldDB" id="A0A873A5H1"/>
<name>A0A873A5H1_9MAXI</name>
<dbReference type="EC" id="7.1.1.2" evidence="9"/>
<keyword evidence="9" id="KW-0249">Electron transport</keyword>
<proteinExistence type="inferred from homology"/>
<evidence type="ECO:0000256" key="9">
    <source>
        <dbReference type="RuleBase" id="RU003640"/>
    </source>
</evidence>
<evidence type="ECO:0000256" key="3">
    <source>
        <dbReference type="ARBA" id="ARBA00021007"/>
    </source>
</evidence>
<comment type="catalytic activity">
    <reaction evidence="8 9">
        <text>a ubiquinone + NADH + 5 H(+)(in) = a ubiquinol + NAD(+) + 4 H(+)(out)</text>
        <dbReference type="Rhea" id="RHEA:29091"/>
        <dbReference type="Rhea" id="RHEA-COMP:9565"/>
        <dbReference type="Rhea" id="RHEA-COMP:9566"/>
        <dbReference type="ChEBI" id="CHEBI:15378"/>
        <dbReference type="ChEBI" id="CHEBI:16389"/>
        <dbReference type="ChEBI" id="CHEBI:17976"/>
        <dbReference type="ChEBI" id="CHEBI:57540"/>
        <dbReference type="ChEBI" id="CHEBI:57945"/>
        <dbReference type="EC" id="7.1.1.2"/>
    </reaction>
</comment>
<dbReference type="GO" id="GO:0008137">
    <property type="term" value="F:NADH dehydrogenase (ubiquinone) activity"/>
    <property type="evidence" value="ECO:0007669"/>
    <property type="project" value="UniProtKB-UniRule"/>
</dbReference>
<sequence>MLMLITNMIIMSIISSAFLMLIFLISKKKLVDREKLSPFECGFSTMNESRNPLSLRFFLVTLIFLVFDIELILLFPFLMKVFYYAVYPHIIVFNLFLVLLSWGLFLEWNQSMLEWA</sequence>
<feature type="transmembrane region" description="Helical" evidence="9">
    <location>
        <begin position="57"/>
        <end position="79"/>
    </location>
</feature>
<dbReference type="PANTHER" id="PTHR11058">
    <property type="entry name" value="NADH-UBIQUINONE OXIDOREDUCTASE CHAIN 3"/>
    <property type="match status" value="1"/>
</dbReference>
<keyword evidence="9 10" id="KW-0496">Mitochondrion</keyword>
<keyword evidence="9" id="KW-0520">NAD</keyword>
<reference evidence="10" key="1">
    <citation type="submission" date="2020-10" db="EMBL/GenBank/DDBJ databases">
        <title>Complete mitochondrial genome of Sinergasilus undulates (Copepoda: Poecilostomatoida).</title>
        <authorList>
            <person name="Hua C."/>
        </authorList>
    </citation>
    <scope>NUCLEOTIDE SEQUENCE</scope>
</reference>
<evidence type="ECO:0000256" key="5">
    <source>
        <dbReference type="ARBA" id="ARBA00022692"/>
    </source>
</evidence>
<keyword evidence="5 9" id="KW-0812">Transmembrane</keyword>
<comment type="subcellular location">
    <subcellularLocation>
        <location evidence="1">Membrane</location>
    </subcellularLocation>
    <subcellularLocation>
        <location evidence="9">Mitochondrion membrane</location>
        <topology evidence="9">Multi-pass membrane protein</topology>
    </subcellularLocation>
</comment>
<dbReference type="Gene3D" id="1.20.58.1610">
    <property type="entry name" value="NADH:ubiquinone/plastoquinone oxidoreductase, chain 3"/>
    <property type="match status" value="1"/>
</dbReference>
<keyword evidence="7 9" id="KW-0472">Membrane</keyword>
<dbReference type="InterPro" id="IPR000440">
    <property type="entry name" value="NADH_UbQ/plastoQ_OxRdtase_su3"/>
</dbReference>
<dbReference type="Pfam" id="PF00507">
    <property type="entry name" value="Oxidored_q4"/>
    <property type="match status" value="1"/>
</dbReference>
<evidence type="ECO:0000256" key="6">
    <source>
        <dbReference type="ARBA" id="ARBA00022989"/>
    </source>
</evidence>